<evidence type="ECO:0000259" key="2">
    <source>
        <dbReference type="PROSITE" id="PS50076"/>
    </source>
</evidence>
<name>A0A1V9Y9C0_ACHHY</name>
<keyword evidence="4" id="KW-1185">Reference proteome</keyword>
<sequence length="576" mass="63566">MADESLPRVWFESTPEVDYYAALNLSRDASPEDVRKAFFSMSREFHPDKTKHTDEANQEYPRLDRAYKVLSSRPLRLAYDNYGERGVLALEEDKTADWTLGTYAAKDAEVEARLRVLLRRWNEKHIQAQFLSHTDCEVSIDATDFVRFPLFSLRQLFNKDHRMVSISQMVMRQSTNIQVSPNTTVVLGGYLYDKGGLGLGALTCGINYVTADPAALRIYLSSEMGWTPKLSVHLEQPMSSTTSCFLMPELTTDGLDMTVGVHHALRLTPSLPLQASMLFSINDGLKSSLQYQDEGVTAGASVAIQNDGPHLGANVKKQVTTATSAKVGVDASLGNMAVVLTTTSQVSRRSRLSMALRLALQGINLRLGFARGNVRFAVPIAIAPLSAANAWNTFFAATLPFVVSALVRQVLRPAQKRKQQRQLQSDHARRVSYLMEARRCALAQQKLMERTANKPGDAEVADGITILVARYGKHPSTAQDGLASSIEDLNIDVTIPLRFFLQDGRLHLQATSKAGLLGFYNPCVGLYDPDAPAEAPQLYVRYAQNGRVYEATFEDAQEVVLPSVHAQPMGVVGQVV</sequence>
<dbReference type="GO" id="GO:0042407">
    <property type="term" value="P:cristae formation"/>
    <property type="evidence" value="ECO:0007669"/>
    <property type="project" value="TreeGrafter"/>
</dbReference>
<dbReference type="InterPro" id="IPR036869">
    <property type="entry name" value="J_dom_sf"/>
</dbReference>
<organism evidence="3 4">
    <name type="scientific">Achlya hypogyna</name>
    <name type="common">Oomycete</name>
    <name type="synonym">Protoachlya hypogyna</name>
    <dbReference type="NCBI Taxonomy" id="1202772"/>
    <lineage>
        <taxon>Eukaryota</taxon>
        <taxon>Sar</taxon>
        <taxon>Stramenopiles</taxon>
        <taxon>Oomycota</taxon>
        <taxon>Saprolegniomycetes</taxon>
        <taxon>Saprolegniales</taxon>
        <taxon>Achlyaceae</taxon>
        <taxon>Achlya</taxon>
    </lineage>
</organism>
<dbReference type="PANTHER" id="PTHR44157">
    <property type="entry name" value="DNAJ HOMOLOG SUBFAMILY C MEMBER 11"/>
    <property type="match status" value="1"/>
</dbReference>
<dbReference type="PRINTS" id="PR00625">
    <property type="entry name" value="JDOMAIN"/>
</dbReference>
<dbReference type="Pfam" id="PF11875">
    <property type="entry name" value="DnaJ-like_C11_C"/>
    <property type="match status" value="1"/>
</dbReference>
<dbReference type="EMBL" id="JNBR01002491">
    <property type="protein sequence ID" value="OQR82316.1"/>
    <property type="molecule type" value="Genomic_DNA"/>
</dbReference>
<dbReference type="Gene3D" id="1.10.287.110">
    <property type="entry name" value="DnaJ domain"/>
    <property type="match status" value="1"/>
</dbReference>
<dbReference type="SMART" id="SM00271">
    <property type="entry name" value="DnaJ"/>
    <property type="match status" value="1"/>
</dbReference>
<protein>
    <recommendedName>
        <fullName evidence="2">J domain-containing protein</fullName>
    </recommendedName>
</protein>
<dbReference type="STRING" id="1202772.A0A1V9Y9C0"/>
<dbReference type="Pfam" id="PF00226">
    <property type="entry name" value="DnaJ"/>
    <property type="match status" value="1"/>
</dbReference>
<evidence type="ECO:0000256" key="1">
    <source>
        <dbReference type="ARBA" id="ARBA00023186"/>
    </source>
</evidence>
<dbReference type="GO" id="GO:0005739">
    <property type="term" value="C:mitochondrion"/>
    <property type="evidence" value="ECO:0007669"/>
    <property type="project" value="GOC"/>
</dbReference>
<dbReference type="CDD" id="cd06257">
    <property type="entry name" value="DnaJ"/>
    <property type="match status" value="1"/>
</dbReference>
<dbReference type="PROSITE" id="PS50076">
    <property type="entry name" value="DNAJ_2"/>
    <property type="match status" value="1"/>
</dbReference>
<dbReference type="SUPFAM" id="SSF46565">
    <property type="entry name" value="Chaperone J-domain"/>
    <property type="match status" value="1"/>
</dbReference>
<dbReference type="OrthoDB" id="18010at2759"/>
<keyword evidence="1" id="KW-0143">Chaperone</keyword>
<proteinExistence type="predicted"/>
<dbReference type="InterPro" id="IPR001623">
    <property type="entry name" value="DnaJ_domain"/>
</dbReference>
<evidence type="ECO:0000313" key="3">
    <source>
        <dbReference type="EMBL" id="OQR82316.1"/>
    </source>
</evidence>
<accession>A0A1V9Y9C0</accession>
<comment type="caution">
    <text evidence="3">The sequence shown here is derived from an EMBL/GenBank/DDBJ whole genome shotgun (WGS) entry which is preliminary data.</text>
</comment>
<feature type="domain" description="J" evidence="2">
    <location>
        <begin position="18"/>
        <end position="83"/>
    </location>
</feature>
<dbReference type="InterPro" id="IPR052243">
    <property type="entry name" value="Mito_inner_membrane_organizer"/>
</dbReference>
<dbReference type="Proteomes" id="UP000243579">
    <property type="component" value="Unassembled WGS sequence"/>
</dbReference>
<gene>
    <name evidence="3" type="ORF">ACHHYP_16224</name>
</gene>
<evidence type="ECO:0000313" key="4">
    <source>
        <dbReference type="Proteomes" id="UP000243579"/>
    </source>
</evidence>
<dbReference type="InterPro" id="IPR024586">
    <property type="entry name" value="DnaJ-like_C11_C"/>
</dbReference>
<dbReference type="AlphaFoldDB" id="A0A1V9Y9C0"/>
<reference evidence="3 4" key="1">
    <citation type="journal article" date="2014" name="Genome Biol. Evol.">
        <title>The secreted proteins of Achlya hypogyna and Thraustotheca clavata identify the ancestral oomycete secretome and reveal gene acquisitions by horizontal gene transfer.</title>
        <authorList>
            <person name="Misner I."/>
            <person name="Blouin N."/>
            <person name="Leonard G."/>
            <person name="Richards T.A."/>
            <person name="Lane C.E."/>
        </authorList>
    </citation>
    <scope>NUCLEOTIDE SEQUENCE [LARGE SCALE GENOMIC DNA]</scope>
    <source>
        <strain evidence="3 4">ATCC 48635</strain>
    </source>
</reference>
<dbReference type="PANTHER" id="PTHR44157:SF1">
    <property type="entry name" value="DNAJ HOMOLOG SUBFAMILY C MEMBER 11"/>
    <property type="match status" value="1"/>
</dbReference>